<dbReference type="InterPro" id="IPR043502">
    <property type="entry name" value="DNA/RNA_pol_sf"/>
</dbReference>
<keyword evidence="4" id="KW-1185">Reference proteome</keyword>
<dbReference type="GO" id="GO:0003677">
    <property type="term" value="F:DNA binding"/>
    <property type="evidence" value="ECO:0007669"/>
    <property type="project" value="InterPro"/>
</dbReference>
<evidence type="ECO:0000256" key="1">
    <source>
        <dbReference type="ARBA" id="ARBA00023172"/>
    </source>
</evidence>
<reference evidence="3 4" key="1">
    <citation type="submission" date="2016-11" db="EMBL/GenBank/DDBJ databases">
        <authorList>
            <person name="Jaros S."/>
            <person name="Januszkiewicz K."/>
            <person name="Wedrychowicz H."/>
        </authorList>
    </citation>
    <scope>NUCLEOTIDE SEQUENCE [LARGE SCALE GENOMIC DNA]</scope>
</reference>
<keyword evidence="2" id="KW-0472">Membrane</keyword>
<gene>
    <name evidence="3" type="primary">BQ5605_C011g06321</name>
    <name evidence="3" type="ORF">BQ5605_C011G06321</name>
</gene>
<dbReference type="EMBL" id="FQNC01000011">
    <property type="protein sequence ID" value="SGY11922.1"/>
    <property type="molecule type" value="Genomic_DNA"/>
</dbReference>
<dbReference type="STRING" id="796604.A0A2X0LS41"/>
<accession>A0A2X0LS41</accession>
<proteinExistence type="predicted"/>
<dbReference type="SUPFAM" id="SSF56672">
    <property type="entry name" value="DNA/RNA polymerases"/>
    <property type="match status" value="1"/>
</dbReference>
<dbReference type="Proteomes" id="UP000249464">
    <property type="component" value="Unassembled WGS sequence"/>
</dbReference>
<keyword evidence="2" id="KW-1133">Transmembrane helix</keyword>
<keyword evidence="1" id="KW-0233">DNA recombination</keyword>
<organism evidence="3 4">
    <name type="scientific">Microbotryum silenes-dioicae</name>
    <dbReference type="NCBI Taxonomy" id="796604"/>
    <lineage>
        <taxon>Eukaryota</taxon>
        <taxon>Fungi</taxon>
        <taxon>Dikarya</taxon>
        <taxon>Basidiomycota</taxon>
        <taxon>Pucciniomycotina</taxon>
        <taxon>Microbotryomycetes</taxon>
        <taxon>Microbotryales</taxon>
        <taxon>Microbotryaceae</taxon>
        <taxon>Microbotryum</taxon>
    </lineage>
</organism>
<dbReference type="SUPFAM" id="SSF56349">
    <property type="entry name" value="DNA breaking-rejoining enzymes"/>
    <property type="match status" value="1"/>
</dbReference>
<dbReference type="InterPro" id="IPR011010">
    <property type="entry name" value="DNA_brk_join_enz"/>
</dbReference>
<protein>
    <submittedName>
        <fullName evidence="3">BQ5605_C011g06321 protein</fullName>
    </submittedName>
</protein>
<evidence type="ECO:0000313" key="3">
    <source>
        <dbReference type="EMBL" id="SGY11922.1"/>
    </source>
</evidence>
<keyword evidence="2" id="KW-0812">Transmembrane</keyword>
<dbReference type="GO" id="GO:0015074">
    <property type="term" value="P:DNA integration"/>
    <property type="evidence" value="ECO:0007669"/>
    <property type="project" value="InterPro"/>
</dbReference>
<name>A0A2X0LS41_9BASI</name>
<evidence type="ECO:0000256" key="2">
    <source>
        <dbReference type="SAM" id="Phobius"/>
    </source>
</evidence>
<dbReference type="Gene3D" id="1.10.443.10">
    <property type="entry name" value="Intergrase catalytic core"/>
    <property type="match status" value="1"/>
</dbReference>
<dbReference type="InterPro" id="IPR013762">
    <property type="entry name" value="Integrase-like_cat_sf"/>
</dbReference>
<sequence>MRVVADHTSSGLNDGIQRSDCPTVYDTIIDFIRLLRWHRFSSKLLTDNSVLWKLDVSSAFKILVLSKRWQARQGIAIKRKFPDGSVHTWYHIEWRGVFGCRAMPFLWTRFMSLLMWAANNTFGIEHPLAYMDDAFGIDLVGSMVPFAHNGAIHIIPTQQAAMATLWGGLKIPFKLSQEKAPHGRCITITGIRCDLASFSVSLPEKSISDLITEIDAFLLEPTRHPTLRKWRQMTGWLSWALNVAPQARPYLTPLYDKIAGKKRSDAGVHINTSVAMALAAMATLLVGSPSLPLDAPSLTRWGLKDADVVVYTDACLSNKTGSGAGLGFWLRWKGTVHHYYCRPQRAYERIQFAETLTVVLALSIVVERSPCFHLTNFVVCATKPPSMRSNLKHDTLSAFIRHRYRTVSSVSQTLSGLAFTFRPRLGTEWEGARTSQLVTNTVVGGIKLWQRPRKQAKPLSSRSVAFALRTAVSNPRLDYDSLLFLAMVALGFASCARSAELALPSTIQFRDPAKLPRRSTVQMKDGGFSVHLPYHKADRRWQGLYLYFTCNTTNPVFITILRRYLYARDQQYPTSPLLFVTKAGLPPTRTWFVSRLCRAFGPSYNGHSLRSGGATHYALRGLPAEVIKRLAALLRKSRSLFGFCCKSLTLRTLARATSTPPAASCRKPCPHACLEHKPWPVSRTRAGISPSTLPPHWVSSALPVVAVPVFAAYLCHLLPRLDLPSDTNTQLPPSLLPCQTTTDSCPLPVLPYTRQCTSLPHIRLYLSVLLLTTVLAGHVGLLGYLALQTTLATQRASVQGRFPSFKCVTLSKQSVIFLSSSHPLNY</sequence>
<dbReference type="AlphaFoldDB" id="A0A2X0LS41"/>
<dbReference type="GO" id="GO:0006310">
    <property type="term" value="P:DNA recombination"/>
    <property type="evidence" value="ECO:0007669"/>
    <property type="project" value="UniProtKB-KW"/>
</dbReference>
<feature type="transmembrane region" description="Helical" evidence="2">
    <location>
        <begin position="764"/>
        <end position="787"/>
    </location>
</feature>
<evidence type="ECO:0000313" key="4">
    <source>
        <dbReference type="Proteomes" id="UP000249464"/>
    </source>
</evidence>